<keyword evidence="2" id="KW-1185">Reference proteome</keyword>
<gene>
    <name evidence="1" type="ORF">F4556_002346</name>
</gene>
<sequence>MTTAPQRPPGPMAPDTAALRNPDLLLTDSQFASVVNTILDNNPSMTTDMAKRIAVEGIRFVVTGALRPELAMAPSRIVDEGWHALIMHTTLYADLCERFGQFVHHAPGFDPDHFDPDILENTQRAIQGVGFEVDADLWRAPDDNSLVSVAANCQHAPNCSTIKPTKPGEKPCHKPSK</sequence>
<dbReference type="RefSeq" id="WP_246510999.1">
    <property type="nucleotide sequence ID" value="NZ_JACHJR010000001.1"/>
</dbReference>
<evidence type="ECO:0000313" key="1">
    <source>
        <dbReference type="EMBL" id="MBB4946811.1"/>
    </source>
</evidence>
<reference evidence="1 2" key="1">
    <citation type="submission" date="2020-08" db="EMBL/GenBank/DDBJ databases">
        <title>Sequencing the genomes of 1000 actinobacteria strains.</title>
        <authorList>
            <person name="Klenk H.-P."/>
        </authorList>
    </citation>
    <scope>NUCLEOTIDE SEQUENCE [LARGE SCALE GENOMIC DNA]</scope>
    <source>
        <strain evidence="1 2">DSM 44786</strain>
    </source>
</reference>
<evidence type="ECO:0000313" key="2">
    <source>
        <dbReference type="Proteomes" id="UP000573327"/>
    </source>
</evidence>
<accession>A0A7W7SCC8</accession>
<dbReference type="EMBL" id="JACHJR010000001">
    <property type="protein sequence ID" value="MBB4946811.1"/>
    <property type="molecule type" value="Genomic_DNA"/>
</dbReference>
<dbReference type="Proteomes" id="UP000573327">
    <property type="component" value="Unassembled WGS sequence"/>
</dbReference>
<proteinExistence type="predicted"/>
<organism evidence="1 2">
    <name type="scientific">Kitasatospora gansuensis</name>
    <dbReference type="NCBI Taxonomy" id="258050"/>
    <lineage>
        <taxon>Bacteria</taxon>
        <taxon>Bacillati</taxon>
        <taxon>Actinomycetota</taxon>
        <taxon>Actinomycetes</taxon>
        <taxon>Kitasatosporales</taxon>
        <taxon>Streptomycetaceae</taxon>
        <taxon>Kitasatospora</taxon>
    </lineage>
</organism>
<name>A0A7W7SCC8_9ACTN</name>
<protein>
    <submittedName>
        <fullName evidence="1">Uncharacterized protein</fullName>
    </submittedName>
</protein>
<comment type="caution">
    <text evidence="1">The sequence shown here is derived from an EMBL/GenBank/DDBJ whole genome shotgun (WGS) entry which is preliminary data.</text>
</comment>
<dbReference type="AlphaFoldDB" id="A0A7W7SCC8"/>